<evidence type="ECO:0000256" key="1">
    <source>
        <dbReference type="SAM" id="Coils"/>
    </source>
</evidence>
<sequence length="199" mass="22445">MSKSPIMRRTLWLGLLLPLWASASEMYRYTNAQGITVIDRQGVPSEFIAQGYEVLNEQGRVVRVVPPAPTPEEMKKLLADRERAKSDAQLLRLYSSLEDVDRARSRKLAELDGLIGVANGNLQSVRLQQANLQQQAADQERAGRQVPEQLLGQINSQRDEQVRLKKEIERHQAARMQADSSFAADRSRLSELIGQGRQN</sequence>
<dbReference type="EMBL" id="FNDG01000021">
    <property type="protein sequence ID" value="SDI66637.1"/>
    <property type="molecule type" value="Genomic_DNA"/>
</dbReference>
<evidence type="ECO:0000313" key="3">
    <source>
        <dbReference type="Proteomes" id="UP000198606"/>
    </source>
</evidence>
<keyword evidence="1" id="KW-0175">Coiled coil</keyword>
<reference evidence="2 3" key="1">
    <citation type="submission" date="2016-10" db="EMBL/GenBank/DDBJ databases">
        <authorList>
            <person name="de Groot N.N."/>
        </authorList>
    </citation>
    <scope>NUCLEOTIDE SEQUENCE [LARGE SCALE GENOMIC DNA]</scope>
    <source>
        <strain evidence="2 3">LMG 18387</strain>
    </source>
</reference>
<protein>
    <recommendedName>
        <fullName evidence="4">DUF4124 domain-containing protein</fullName>
    </recommendedName>
</protein>
<dbReference type="AlphaFoldDB" id="A0A1G8MFQ2"/>
<evidence type="ECO:0000313" key="2">
    <source>
        <dbReference type="EMBL" id="SDI66637.1"/>
    </source>
</evidence>
<accession>A0A1G8MFQ2</accession>
<dbReference type="STRING" id="29435.SAMN05216588_12184"/>
<dbReference type="Proteomes" id="UP000198606">
    <property type="component" value="Unassembled WGS sequence"/>
</dbReference>
<feature type="coiled-coil region" evidence="1">
    <location>
        <begin position="122"/>
        <end position="174"/>
    </location>
</feature>
<evidence type="ECO:0008006" key="4">
    <source>
        <dbReference type="Google" id="ProtNLM"/>
    </source>
</evidence>
<name>A0A1G8MFQ2_9GAMM</name>
<proteinExistence type="predicted"/>
<organism evidence="2 3">
    <name type="scientific">Phytopseudomonas flavescens</name>
    <dbReference type="NCBI Taxonomy" id="29435"/>
    <lineage>
        <taxon>Bacteria</taxon>
        <taxon>Pseudomonadati</taxon>
        <taxon>Pseudomonadota</taxon>
        <taxon>Gammaproteobacteria</taxon>
        <taxon>Pseudomonadales</taxon>
        <taxon>Pseudomonadaceae</taxon>
        <taxon>Phytopseudomonas</taxon>
    </lineage>
</organism>
<dbReference type="RefSeq" id="WP_084308080.1">
    <property type="nucleotide sequence ID" value="NZ_FNDG01000021.1"/>
</dbReference>
<gene>
    <name evidence="2" type="ORF">SAMN05216588_12184</name>
</gene>